<keyword evidence="3" id="KW-1185">Reference proteome</keyword>
<sequence>MSDRKKVIKVDDLVIYADNVFVEPRRRPHNRPPFDPFFGPRGSRGQEEEEVKEETVEEVEEQDEKEDDGRPPFSWI</sequence>
<evidence type="ECO:0000313" key="2">
    <source>
        <dbReference type="EMBL" id="KGX85431.1"/>
    </source>
</evidence>
<dbReference type="eggNOG" id="ENOG5033A0K">
    <property type="taxonomic scope" value="Bacteria"/>
</dbReference>
<dbReference type="EMBL" id="AVPF01000040">
    <property type="protein sequence ID" value="KGX85431.1"/>
    <property type="molecule type" value="Genomic_DNA"/>
</dbReference>
<accession>A0A0A5FX62</accession>
<organism evidence="2 3">
    <name type="scientific">Pontibacillus marinus BH030004 = DSM 16465</name>
    <dbReference type="NCBI Taxonomy" id="1385511"/>
    <lineage>
        <taxon>Bacteria</taxon>
        <taxon>Bacillati</taxon>
        <taxon>Bacillota</taxon>
        <taxon>Bacilli</taxon>
        <taxon>Bacillales</taxon>
        <taxon>Bacillaceae</taxon>
        <taxon>Pontibacillus</taxon>
    </lineage>
</organism>
<evidence type="ECO:0000313" key="3">
    <source>
        <dbReference type="Proteomes" id="UP000030403"/>
    </source>
</evidence>
<name>A0A0A5FX62_9BACI</name>
<evidence type="ECO:0000256" key="1">
    <source>
        <dbReference type="SAM" id="MobiDB-lite"/>
    </source>
</evidence>
<dbReference type="Proteomes" id="UP000030403">
    <property type="component" value="Unassembled WGS sequence"/>
</dbReference>
<gene>
    <name evidence="2" type="ORF">N783_14675</name>
</gene>
<dbReference type="RefSeq" id="WP_027448011.1">
    <property type="nucleotide sequence ID" value="NZ_AVPF01000040.1"/>
</dbReference>
<proteinExistence type="predicted"/>
<feature type="region of interest" description="Disordered" evidence="1">
    <location>
        <begin position="24"/>
        <end position="76"/>
    </location>
</feature>
<protein>
    <submittedName>
        <fullName evidence="2">Uncharacterized protein</fullName>
    </submittedName>
</protein>
<reference evidence="2 3" key="1">
    <citation type="submission" date="2013-08" db="EMBL/GenBank/DDBJ databases">
        <authorList>
            <person name="Huang J."/>
            <person name="Wang G."/>
        </authorList>
    </citation>
    <scope>NUCLEOTIDE SEQUENCE [LARGE SCALE GENOMIC DNA]</scope>
    <source>
        <strain evidence="2 3">BH030004</strain>
    </source>
</reference>
<dbReference type="AlphaFoldDB" id="A0A0A5FX62"/>
<feature type="compositionally biased region" description="Acidic residues" evidence="1">
    <location>
        <begin position="47"/>
        <end position="66"/>
    </location>
</feature>
<comment type="caution">
    <text evidence="2">The sequence shown here is derived from an EMBL/GenBank/DDBJ whole genome shotgun (WGS) entry which is preliminary data.</text>
</comment>
<dbReference type="OrthoDB" id="2974714at2"/>